<keyword evidence="21" id="KW-1185">Reference proteome</keyword>
<evidence type="ECO:0000256" key="1">
    <source>
        <dbReference type="ARBA" id="ARBA00001946"/>
    </source>
</evidence>
<dbReference type="Proteomes" id="UP000711178">
    <property type="component" value="Unassembled WGS sequence"/>
</dbReference>
<keyword evidence="12 19" id="KW-1133">Transmembrane helix</keyword>
<evidence type="ECO:0000256" key="14">
    <source>
        <dbReference type="ARBA" id="ARBA00025228"/>
    </source>
</evidence>
<dbReference type="Pfam" id="PF02654">
    <property type="entry name" value="CobS"/>
    <property type="match status" value="1"/>
</dbReference>
<comment type="cofactor">
    <cofactor evidence="1 19">
        <name>Mg(2+)</name>
        <dbReference type="ChEBI" id="CHEBI:18420"/>
    </cofactor>
</comment>
<evidence type="ECO:0000256" key="13">
    <source>
        <dbReference type="ARBA" id="ARBA00023136"/>
    </source>
</evidence>
<comment type="function">
    <text evidence="14 19">Joins adenosylcobinamide-GDP and alpha-ribazole to generate adenosylcobalamin (Ado-cobalamin). Also synthesizes adenosylcobalamin 5'-phosphate from adenosylcobinamide-GDP and alpha-ribazole 5'-phosphate.</text>
</comment>
<comment type="catalytic activity">
    <reaction evidence="17 19">
        <text>alpha-ribazole + adenosylcob(III)inamide-GDP = adenosylcob(III)alamin + GMP + H(+)</text>
        <dbReference type="Rhea" id="RHEA:16049"/>
        <dbReference type="ChEBI" id="CHEBI:10329"/>
        <dbReference type="ChEBI" id="CHEBI:15378"/>
        <dbReference type="ChEBI" id="CHEBI:18408"/>
        <dbReference type="ChEBI" id="CHEBI:58115"/>
        <dbReference type="ChEBI" id="CHEBI:60487"/>
        <dbReference type="EC" id="2.7.8.26"/>
    </reaction>
</comment>
<evidence type="ECO:0000256" key="10">
    <source>
        <dbReference type="ARBA" id="ARBA00022692"/>
    </source>
</evidence>
<evidence type="ECO:0000256" key="8">
    <source>
        <dbReference type="ARBA" id="ARBA00022573"/>
    </source>
</evidence>
<dbReference type="GO" id="GO:0051073">
    <property type="term" value="F:adenosylcobinamide-GDP ribazoletransferase activity"/>
    <property type="evidence" value="ECO:0007669"/>
    <property type="project" value="UniProtKB-EC"/>
</dbReference>
<evidence type="ECO:0000256" key="11">
    <source>
        <dbReference type="ARBA" id="ARBA00022842"/>
    </source>
</evidence>
<dbReference type="InterPro" id="IPR003805">
    <property type="entry name" value="CobS"/>
</dbReference>
<feature type="transmembrane region" description="Helical" evidence="19">
    <location>
        <begin position="30"/>
        <end position="51"/>
    </location>
</feature>
<evidence type="ECO:0000256" key="3">
    <source>
        <dbReference type="ARBA" id="ARBA00004663"/>
    </source>
</evidence>
<gene>
    <name evidence="19 20" type="primary">cobS</name>
    <name evidence="20" type="ORF">KIF53_19835</name>
</gene>
<evidence type="ECO:0000256" key="5">
    <source>
        <dbReference type="ARBA" id="ARBA00013200"/>
    </source>
</evidence>
<accession>A0ABS7FII9</accession>
<evidence type="ECO:0000256" key="15">
    <source>
        <dbReference type="ARBA" id="ARBA00032605"/>
    </source>
</evidence>
<dbReference type="PANTHER" id="PTHR34148">
    <property type="entry name" value="ADENOSYLCOBINAMIDE-GDP RIBAZOLETRANSFERASE"/>
    <property type="match status" value="1"/>
</dbReference>
<comment type="catalytic activity">
    <reaction evidence="18 19">
        <text>alpha-ribazole 5'-phosphate + adenosylcob(III)inamide-GDP = adenosylcob(III)alamin 5'-phosphate + GMP + H(+)</text>
        <dbReference type="Rhea" id="RHEA:23560"/>
        <dbReference type="ChEBI" id="CHEBI:15378"/>
        <dbReference type="ChEBI" id="CHEBI:57918"/>
        <dbReference type="ChEBI" id="CHEBI:58115"/>
        <dbReference type="ChEBI" id="CHEBI:60487"/>
        <dbReference type="ChEBI" id="CHEBI:60493"/>
        <dbReference type="EC" id="2.7.8.26"/>
    </reaction>
</comment>
<dbReference type="RefSeq" id="WP_043578896.1">
    <property type="nucleotide sequence ID" value="NZ_CP142381.1"/>
</dbReference>
<evidence type="ECO:0000256" key="12">
    <source>
        <dbReference type="ARBA" id="ARBA00022989"/>
    </source>
</evidence>
<dbReference type="HAMAP" id="MF_00719">
    <property type="entry name" value="CobS"/>
    <property type="match status" value="1"/>
</dbReference>
<feature type="transmembrane region" description="Helical" evidence="19">
    <location>
        <begin position="219"/>
        <end position="242"/>
    </location>
</feature>
<proteinExistence type="inferred from homology"/>
<evidence type="ECO:0000256" key="4">
    <source>
        <dbReference type="ARBA" id="ARBA00010561"/>
    </source>
</evidence>
<comment type="caution">
    <text evidence="20">The sequence shown here is derived from an EMBL/GenBank/DDBJ whole genome shotgun (WGS) entry which is preliminary data.</text>
</comment>
<dbReference type="GeneID" id="89683938"/>
<reference evidence="20 21" key="1">
    <citation type="submission" date="2021-05" db="EMBL/GenBank/DDBJ databases">
        <title>Draft Whole Genome Sequencing Of Biosensor Chromobacterium violaceum Strain CV026 Reveals A Regulatory RNA In Chromobacterium violaceum Phenotype Regulatory Network.</title>
        <authorList>
            <person name="Hong K.W."/>
            <person name="Chan K.G."/>
            <person name="Chang C.-Y."/>
        </authorList>
    </citation>
    <scope>NUCLEOTIDE SEQUENCE [LARGE SCALE GENOMIC DNA]</scope>
    <source>
        <strain evidence="20 21">ATCC 31532</strain>
    </source>
</reference>
<keyword evidence="7 19" id="KW-1003">Cell membrane</keyword>
<evidence type="ECO:0000256" key="9">
    <source>
        <dbReference type="ARBA" id="ARBA00022679"/>
    </source>
</evidence>
<keyword evidence="10 19" id="KW-0812">Transmembrane</keyword>
<evidence type="ECO:0000256" key="7">
    <source>
        <dbReference type="ARBA" id="ARBA00022475"/>
    </source>
</evidence>
<evidence type="ECO:0000313" key="20">
    <source>
        <dbReference type="EMBL" id="MBW8289894.1"/>
    </source>
</evidence>
<comment type="similarity">
    <text evidence="4 19">Belongs to the CobS family.</text>
</comment>
<evidence type="ECO:0000256" key="16">
    <source>
        <dbReference type="ARBA" id="ARBA00032853"/>
    </source>
</evidence>
<keyword evidence="13 19" id="KW-0472">Membrane</keyword>
<evidence type="ECO:0000313" key="21">
    <source>
        <dbReference type="Proteomes" id="UP000711178"/>
    </source>
</evidence>
<evidence type="ECO:0000256" key="18">
    <source>
        <dbReference type="ARBA" id="ARBA00049504"/>
    </source>
</evidence>
<protein>
    <recommendedName>
        <fullName evidence="6 19">Adenosylcobinamide-GDP ribazoletransferase</fullName>
        <ecNumber evidence="5 19">2.7.8.26</ecNumber>
    </recommendedName>
    <alternativeName>
        <fullName evidence="16 19">Cobalamin synthase</fullName>
    </alternativeName>
    <alternativeName>
        <fullName evidence="15 19">Cobalamin-5'-phosphate synthase</fullName>
    </alternativeName>
</protein>
<keyword evidence="8 19" id="KW-0169">Cobalamin biosynthesis</keyword>
<comment type="subcellular location">
    <subcellularLocation>
        <location evidence="2 19">Cell membrane</location>
        <topology evidence="2 19">Multi-pass membrane protein</topology>
    </subcellularLocation>
</comment>
<dbReference type="EC" id="2.7.8.26" evidence="5 19"/>
<name>A0ABS7FII9_9NEIS</name>
<organism evidence="20 21">
    <name type="scientific">Chromobacterium subtsugae</name>
    <dbReference type="NCBI Taxonomy" id="251747"/>
    <lineage>
        <taxon>Bacteria</taxon>
        <taxon>Pseudomonadati</taxon>
        <taxon>Pseudomonadota</taxon>
        <taxon>Betaproteobacteria</taxon>
        <taxon>Neisseriales</taxon>
        <taxon>Chromobacteriaceae</taxon>
        <taxon>Chromobacterium</taxon>
    </lineage>
</organism>
<feature type="transmembrane region" description="Helical" evidence="19">
    <location>
        <begin position="58"/>
        <end position="77"/>
    </location>
</feature>
<dbReference type="EMBL" id="JAHDTB010000026">
    <property type="protein sequence ID" value="MBW8289894.1"/>
    <property type="molecule type" value="Genomic_DNA"/>
</dbReference>
<keyword evidence="9 19" id="KW-0808">Transferase</keyword>
<evidence type="ECO:0000256" key="2">
    <source>
        <dbReference type="ARBA" id="ARBA00004651"/>
    </source>
</evidence>
<evidence type="ECO:0000256" key="19">
    <source>
        <dbReference type="HAMAP-Rule" id="MF_00719"/>
    </source>
</evidence>
<comment type="pathway">
    <text evidence="3 19">Cofactor biosynthesis; adenosylcobalamin biosynthesis; adenosylcobalamin from cob(II)yrinate a,c-diamide: step 7/7.</text>
</comment>
<dbReference type="NCBIfam" id="TIGR00317">
    <property type="entry name" value="cobS"/>
    <property type="match status" value="1"/>
</dbReference>
<feature type="transmembrane region" description="Helical" evidence="19">
    <location>
        <begin position="180"/>
        <end position="207"/>
    </location>
</feature>
<feature type="transmembrane region" description="Helical" evidence="19">
    <location>
        <begin position="106"/>
        <end position="128"/>
    </location>
</feature>
<evidence type="ECO:0000256" key="6">
    <source>
        <dbReference type="ARBA" id="ARBA00015850"/>
    </source>
</evidence>
<feature type="transmembrane region" description="Helical" evidence="19">
    <location>
        <begin position="135"/>
        <end position="160"/>
    </location>
</feature>
<sequence>MRGLILAVQFLTRLPTPQLAEFKPEWLAASARWFPAVGALVGALLLGALQVGQPVDPWLAALLALLVWTGVTGGLHLDGLADLADALGASHRSRERFFEVLKDPHLGSFGVLSLILAVVCKLVLLMLLARQSGPVWGLLLAPAWARGFAIAWSATLPAIAPGSGERFAWRRDWAGMGLNLAALLALSAWLAPALLLAPLAGLAWWAFLKRRLGGMTGDCLGAGVELCEIALLAALLILPTYFPVLK</sequence>
<dbReference type="PANTHER" id="PTHR34148:SF1">
    <property type="entry name" value="ADENOSYLCOBINAMIDE-GDP RIBAZOLETRANSFERASE"/>
    <property type="match status" value="1"/>
</dbReference>
<keyword evidence="11 19" id="KW-0460">Magnesium</keyword>
<evidence type="ECO:0000256" key="17">
    <source>
        <dbReference type="ARBA" id="ARBA00048623"/>
    </source>
</evidence>